<dbReference type="Pfam" id="PF06404">
    <property type="entry name" value="PSK"/>
    <property type="match status" value="1"/>
</dbReference>
<dbReference type="EMBL" id="JABTTQ020003506">
    <property type="protein sequence ID" value="KAK6116020.1"/>
    <property type="molecule type" value="Genomic_DNA"/>
</dbReference>
<organism evidence="10 11">
    <name type="scientific">Rehmannia glutinosa</name>
    <name type="common">Chinese foxglove</name>
    <dbReference type="NCBI Taxonomy" id="99300"/>
    <lineage>
        <taxon>Eukaryota</taxon>
        <taxon>Viridiplantae</taxon>
        <taxon>Streptophyta</taxon>
        <taxon>Embryophyta</taxon>
        <taxon>Tracheophyta</taxon>
        <taxon>Spermatophyta</taxon>
        <taxon>Magnoliopsida</taxon>
        <taxon>eudicotyledons</taxon>
        <taxon>Gunneridae</taxon>
        <taxon>Pentapetalae</taxon>
        <taxon>asterids</taxon>
        <taxon>lamiids</taxon>
        <taxon>Lamiales</taxon>
        <taxon>Orobanchaceae</taxon>
        <taxon>Rehmannieae</taxon>
        <taxon>Rehmannia</taxon>
    </lineage>
</organism>
<dbReference type="PANTHER" id="PTHR33285:SF55">
    <property type="entry name" value="PHYTOSULFOKINES 3"/>
    <property type="match status" value="1"/>
</dbReference>
<evidence type="ECO:0000256" key="2">
    <source>
        <dbReference type="ARBA" id="ARBA00010781"/>
    </source>
</evidence>
<evidence type="ECO:0000256" key="9">
    <source>
        <dbReference type="RuleBase" id="RU368031"/>
    </source>
</evidence>
<evidence type="ECO:0000313" key="10">
    <source>
        <dbReference type="EMBL" id="KAK6116020.1"/>
    </source>
</evidence>
<keyword evidence="6 9" id="KW-0732">Signal</keyword>
<comment type="similarity">
    <text evidence="2 9">Belongs to the phytosulfokine family.</text>
</comment>
<accession>A0ABR0U1N4</accession>
<feature type="signal peptide" evidence="9">
    <location>
        <begin position="1"/>
        <end position="21"/>
    </location>
</feature>
<evidence type="ECO:0000256" key="8">
    <source>
        <dbReference type="ARBA" id="ARBA00023030"/>
    </source>
</evidence>
<evidence type="ECO:0000256" key="5">
    <source>
        <dbReference type="ARBA" id="ARBA00022641"/>
    </source>
</evidence>
<proteinExistence type="inferred from homology"/>
<keyword evidence="11" id="KW-1185">Reference proteome</keyword>
<gene>
    <name evidence="10" type="ORF">DH2020_008289</name>
</gene>
<evidence type="ECO:0000256" key="3">
    <source>
        <dbReference type="ARBA" id="ARBA00022473"/>
    </source>
</evidence>
<keyword evidence="3 9" id="KW-0217">Developmental protein</keyword>
<comment type="PTM">
    <text evidence="9">PSK-alpha is produced by endopeptidase digestion. PSK-beta is produced from PSK-alpha by exopeptidase digestion.</text>
</comment>
<evidence type="ECO:0000256" key="1">
    <source>
        <dbReference type="ARBA" id="ARBA00004613"/>
    </source>
</evidence>
<sequence>MESKFINLFVIVTLLFSLAHASRPDPSTSLKDAELKGLEVEEAGCKGVEKEECLMRRTLAAHVDYIYTGGISPSSVPNP</sequence>
<dbReference type="InterPro" id="IPR009438">
    <property type="entry name" value="Phytosulfokine"/>
</dbReference>
<dbReference type="PANTHER" id="PTHR33285">
    <property type="entry name" value="PHYTOSULFOKINES 3"/>
    <property type="match status" value="1"/>
</dbReference>
<evidence type="ECO:0000256" key="4">
    <source>
        <dbReference type="ARBA" id="ARBA00022525"/>
    </source>
</evidence>
<name>A0ABR0U1N4_REHGL</name>
<comment type="caution">
    <text evidence="10">The sequence shown here is derived from an EMBL/GenBank/DDBJ whole genome shotgun (WGS) entry which is preliminary data.</text>
</comment>
<protein>
    <recommendedName>
        <fullName evidence="9">Phytosulfokine</fullName>
    </recommendedName>
    <component>
        <recommendedName>
            <fullName evidence="9">Phytosulfokine-alpha</fullName>
            <shortName evidence="9">PSK-alpha</shortName>
            <shortName evidence="9">Phytosulfokine-a</shortName>
        </recommendedName>
    </component>
    <component>
        <recommendedName>
            <fullName evidence="9">Phytosulfokine-beta</fullName>
            <shortName evidence="9">PSK-beta</shortName>
            <shortName evidence="9">Phytosulfokine-b</shortName>
        </recommendedName>
    </component>
</protein>
<evidence type="ECO:0000313" key="11">
    <source>
        <dbReference type="Proteomes" id="UP001318860"/>
    </source>
</evidence>
<feature type="chain" id="PRO_5044958174" description="Phytosulfokine" evidence="9">
    <location>
        <begin position="22"/>
        <end position="79"/>
    </location>
</feature>
<reference evidence="10 11" key="1">
    <citation type="journal article" date="2021" name="Comput. Struct. Biotechnol. J.">
        <title>De novo genome assembly of the potent medicinal plant Rehmannia glutinosa using nanopore technology.</title>
        <authorList>
            <person name="Ma L."/>
            <person name="Dong C."/>
            <person name="Song C."/>
            <person name="Wang X."/>
            <person name="Zheng X."/>
            <person name="Niu Y."/>
            <person name="Chen S."/>
            <person name="Feng W."/>
        </authorList>
    </citation>
    <scope>NUCLEOTIDE SEQUENCE [LARGE SCALE GENOMIC DNA]</scope>
    <source>
        <strain evidence="10">DH-2019</strain>
    </source>
</reference>
<comment type="PTM">
    <text evidence="9">Sulfation is important for activity and for the binding to a putative membrane receptor.</text>
</comment>
<evidence type="ECO:0000256" key="7">
    <source>
        <dbReference type="ARBA" id="ARBA00022782"/>
    </source>
</evidence>
<keyword evidence="4 9" id="KW-0964">Secreted</keyword>
<evidence type="ECO:0000256" key="6">
    <source>
        <dbReference type="ARBA" id="ARBA00022729"/>
    </source>
</evidence>
<comment type="subcellular location">
    <subcellularLocation>
        <location evidence="1 9">Secreted</location>
    </subcellularLocation>
</comment>
<dbReference type="Proteomes" id="UP001318860">
    <property type="component" value="Unassembled WGS sequence"/>
</dbReference>
<keyword evidence="5 9" id="KW-0765">Sulfation</keyword>
<keyword evidence="7 9" id="KW-0221">Differentiation</keyword>
<keyword evidence="8 9" id="KW-0339">Growth factor</keyword>
<comment type="function">
    <text evidence="9">Promotes plant cell differentiation, organogenesis and somatic embryogenesis as well as cell proliferation.</text>
</comment>